<keyword evidence="12" id="KW-1185">Reference proteome</keyword>
<proteinExistence type="inferred from homology"/>
<protein>
    <submittedName>
        <fullName evidence="13">Orexin receptor type 2-like</fullName>
    </submittedName>
</protein>
<dbReference type="PROSITE" id="PS00237">
    <property type="entry name" value="G_PROTEIN_RECEP_F1_1"/>
    <property type="match status" value="1"/>
</dbReference>
<feature type="transmembrane region" description="Helical" evidence="10">
    <location>
        <begin position="124"/>
        <end position="148"/>
    </location>
</feature>
<name>A0ABM0LY60_SACKO</name>
<evidence type="ECO:0000256" key="8">
    <source>
        <dbReference type="RuleBase" id="RU000688"/>
    </source>
</evidence>
<dbReference type="PROSITE" id="PS50262">
    <property type="entry name" value="G_PROTEIN_RECEP_F1_2"/>
    <property type="match status" value="1"/>
</dbReference>
<evidence type="ECO:0000256" key="6">
    <source>
        <dbReference type="ARBA" id="ARBA00023170"/>
    </source>
</evidence>
<evidence type="ECO:0000256" key="2">
    <source>
        <dbReference type="ARBA" id="ARBA00022692"/>
    </source>
</evidence>
<comment type="subcellular location">
    <subcellularLocation>
        <location evidence="1">Membrane</location>
        <topology evidence="1">Multi-pass membrane protein</topology>
    </subcellularLocation>
</comment>
<organism evidence="12 13">
    <name type="scientific">Saccoglossus kowalevskii</name>
    <name type="common">Acorn worm</name>
    <dbReference type="NCBI Taxonomy" id="10224"/>
    <lineage>
        <taxon>Eukaryota</taxon>
        <taxon>Metazoa</taxon>
        <taxon>Hemichordata</taxon>
        <taxon>Enteropneusta</taxon>
        <taxon>Harrimaniidae</taxon>
        <taxon>Saccoglossus</taxon>
    </lineage>
</organism>
<feature type="domain" description="G-protein coupled receptors family 1 profile" evidence="11">
    <location>
        <begin position="65"/>
        <end position="376"/>
    </location>
</feature>
<dbReference type="SUPFAM" id="SSF81321">
    <property type="entry name" value="Family A G protein-coupled receptor-like"/>
    <property type="match status" value="1"/>
</dbReference>
<feature type="transmembrane region" description="Helical" evidence="10">
    <location>
        <begin position="52"/>
        <end position="73"/>
    </location>
</feature>
<feature type="transmembrane region" description="Helical" evidence="10">
    <location>
        <begin position="216"/>
        <end position="239"/>
    </location>
</feature>
<evidence type="ECO:0000259" key="11">
    <source>
        <dbReference type="PROSITE" id="PS50262"/>
    </source>
</evidence>
<keyword evidence="4 8" id="KW-0297">G-protein coupled receptor</keyword>
<evidence type="ECO:0000256" key="7">
    <source>
        <dbReference type="ARBA" id="ARBA00023224"/>
    </source>
</evidence>
<dbReference type="InterPro" id="IPR017452">
    <property type="entry name" value="GPCR_Rhodpsn_7TM"/>
</dbReference>
<gene>
    <name evidence="13" type="primary">LOC102802209</name>
</gene>
<dbReference type="RefSeq" id="XP_006812701.1">
    <property type="nucleotide sequence ID" value="XM_006812638.1"/>
</dbReference>
<accession>A0ABM0LY60</accession>
<dbReference type="Gene3D" id="1.20.1070.10">
    <property type="entry name" value="Rhodopsin 7-helix transmembrane proteins"/>
    <property type="match status" value="1"/>
</dbReference>
<feature type="transmembrane region" description="Helical" evidence="10">
    <location>
        <begin position="359"/>
        <end position="379"/>
    </location>
</feature>
<dbReference type="PRINTS" id="PR00237">
    <property type="entry name" value="GPCRRHODOPSN"/>
</dbReference>
<sequence length="517" mass="58817">MEYVSNSSHWTPTIAAIGNPSDGYSVNDYMYNSNDTFSPPGPPPIEVWLPSVLVYAITFVVGLIGNVLVIFSIQKCRSLQNVTNTFLASLATADLIIVVIVIPFQTPTYFLWKWELGETVCKLLPYLTLLSSASSVFMLTTLSIERYFVIVHPLLAKSMITPGRARKIILTVWIFALVYSFPPLYYKRLITHDFPNYTKYYTCNTYWPNGDLGKAFSVYLLLGIYLIPLFIMIFCYSRIIYELWISAKRCHQMQQRPTGARRVYRASPALSERGNEKIYTESGITISRSSEVIFDEQEEMSKRRRTRIDVDHGRKQVIVMLLLVVALFMICWGPLIWFVFLIEFGFFPRLHLTRTYLGIAFNLLSYLNSCMNPICYAFISRTFRQCFKWACTASCVSSINDPTRRRGPARNGTITTKSTATSLYRPVSLGRLRNSDVIATPEASPALRRSTPRSSPLLVGSRSPARDRNYIRKSPCSSPMTVRYSTRLGDRCHDTATVVWNNKCKASPTALTSESHV</sequence>
<comment type="similarity">
    <text evidence="8">Belongs to the G-protein coupled receptor 1 family.</text>
</comment>
<dbReference type="PANTHER" id="PTHR45695:SF15">
    <property type="entry name" value="OPSIN RH2"/>
    <property type="match status" value="1"/>
</dbReference>
<dbReference type="InterPro" id="IPR000276">
    <property type="entry name" value="GPCR_Rhodpsn"/>
</dbReference>
<keyword evidence="5 10" id="KW-0472">Membrane</keyword>
<evidence type="ECO:0000256" key="9">
    <source>
        <dbReference type="SAM" id="MobiDB-lite"/>
    </source>
</evidence>
<feature type="region of interest" description="Disordered" evidence="9">
    <location>
        <begin position="441"/>
        <end position="470"/>
    </location>
</feature>
<keyword evidence="7 8" id="KW-0807">Transducer</keyword>
<evidence type="ECO:0000256" key="4">
    <source>
        <dbReference type="ARBA" id="ARBA00023040"/>
    </source>
</evidence>
<evidence type="ECO:0000313" key="12">
    <source>
        <dbReference type="Proteomes" id="UP000694865"/>
    </source>
</evidence>
<evidence type="ECO:0000256" key="10">
    <source>
        <dbReference type="SAM" id="Phobius"/>
    </source>
</evidence>
<keyword evidence="6 8" id="KW-0675">Receptor</keyword>
<evidence type="ECO:0000256" key="1">
    <source>
        <dbReference type="ARBA" id="ARBA00004141"/>
    </source>
</evidence>
<feature type="transmembrane region" description="Helical" evidence="10">
    <location>
        <begin position="317"/>
        <end position="339"/>
    </location>
</feature>
<dbReference type="Proteomes" id="UP000694865">
    <property type="component" value="Unplaced"/>
</dbReference>
<dbReference type="Pfam" id="PF00001">
    <property type="entry name" value="7tm_1"/>
    <property type="match status" value="1"/>
</dbReference>
<evidence type="ECO:0000256" key="5">
    <source>
        <dbReference type="ARBA" id="ARBA00023136"/>
    </source>
</evidence>
<evidence type="ECO:0000256" key="3">
    <source>
        <dbReference type="ARBA" id="ARBA00022989"/>
    </source>
</evidence>
<keyword evidence="3 10" id="KW-1133">Transmembrane helix</keyword>
<feature type="transmembrane region" description="Helical" evidence="10">
    <location>
        <begin position="85"/>
        <end position="104"/>
    </location>
</feature>
<dbReference type="GeneID" id="102802209"/>
<feature type="transmembrane region" description="Helical" evidence="10">
    <location>
        <begin position="168"/>
        <end position="186"/>
    </location>
</feature>
<evidence type="ECO:0000313" key="13">
    <source>
        <dbReference type="RefSeq" id="XP_006812701.1"/>
    </source>
</evidence>
<keyword evidence="2 8" id="KW-0812">Transmembrane</keyword>
<dbReference type="PANTHER" id="PTHR45695">
    <property type="entry name" value="LEUCOKININ RECEPTOR-RELATED"/>
    <property type="match status" value="1"/>
</dbReference>
<reference evidence="13" key="1">
    <citation type="submission" date="2025-08" db="UniProtKB">
        <authorList>
            <consortium name="RefSeq"/>
        </authorList>
    </citation>
    <scope>IDENTIFICATION</scope>
    <source>
        <tissue evidence="13">Testes</tissue>
    </source>
</reference>